<dbReference type="InterPro" id="IPR036390">
    <property type="entry name" value="WH_DNA-bd_sf"/>
</dbReference>
<evidence type="ECO:0000256" key="1">
    <source>
        <dbReference type="ARBA" id="ARBA00001947"/>
    </source>
</evidence>
<keyword evidence="6 17" id="KW-0347">Helicase</keyword>
<evidence type="ECO:0000259" key="15">
    <source>
        <dbReference type="PROSITE" id="PS51192"/>
    </source>
</evidence>
<feature type="region of interest" description="Disordered" evidence="13">
    <location>
        <begin position="275"/>
        <end position="298"/>
    </location>
</feature>
<feature type="domain" description="Helicase ATP-binding" evidence="15">
    <location>
        <begin position="478"/>
        <end position="655"/>
    </location>
</feature>
<organism evidence="17 18">
    <name type="scientific">Scheffersomyces stipitis (strain ATCC 58785 / CBS 6054 / NBRC 10063 / NRRL Y-11545)</name>
    <name type="common">Yeast</name>
    <name type="synonym">Pichia stipitis</name>
    <dbReference type="NCBI Taxonomy" id="322104"/>
    <lineage>
        <taxon>Eukaryota</taxon>
        <taxon>Fungi</taxon>
        <taxon>Dikarya</taxon>
        <taxon>Ascomycota</taxon>
        <taxon>Saccharomycotina</taxon>
        <taxon>Pichiomycetes</taxon>
        <taxon>Debaryomycetaceae</taxon>
        <taxon>Scheffersomyces</taxon>
    </lineage>
</organism>
<keyword evidence="5" id="KW-0378">Hydrolase</keyword>
<feature type="non-terminal residue" evidence="17">
    <location>
        <position position="1148"/>
    </location>
</feature>
<dbReference type="Gene3D" id="1.10.150.80">
    <property type="entry name" value="HRDC domain"/>
    <property type="match status" value="1"/>
</dbReference>
<dbReference type="eggNOG" id="KOG0351">
    <property type="taxonomic scope" value="Eukaryota"/>
</dbReference>
<dbReference type="PANTHER" id="PTHR13710:SF153">
    <property type="entry name" value="RECQ-LIKE DNA HELICASE BLM"/>
    <property type="match status" value="1"/>
</dbReference>
<dbReference type="InterPro" id="IPR022758">
    <property type="entry name" value="Helicase_Sgs1"/>
</dbReference>
<dbReference type="GO" id="GO:0044547">
    <property type="term" value="F:DNA topoisomerase binding"/>
    <property type="evidence" value="ECO:0007669"/>
    <property type="project" value="EnsemblFungi"/>
</dbReference>
<dbReference type="Gene3D" id="1.10.10.10">
    <property type="entry name" value="Winged helix-like DNA-binding domain superfamily/Winged helix DNA-binding domain"/>
    <property type="match status" value="1"/>
</dbReference>
<dbReference type="GO" id="GO:0005730">
    <property type="term" value="C:nucleolus"/>
    <property type="evidence" value="ECO:0007669"/>
    <property type="project" value="EnsemblFungi"/>
</dbReference>
<evidence type="ECO:0000256" key="7">
    <source>
        <dbReference type="ARBA" id="ARBA00022840"/>
    </source>
</evidence>
<evidence type="ECO:0000256" key="3">
    <source>
        <dbReference type="ARBA" id="ARBA00005446"/>
    </source>
</evidence>
<dbReference type="SUPFAM" id="SSF52540">
    <property type="entry name" value="P-loop containing nucleoside triphosphate hydrolases"/>
    <property type="match status" value="2"/>
</dbReference>
<dbReference type="GO" id="GO:0000722">
    <property type="term" value="P:telomere maintenance via recombination"/>
    <property type="evidence" value="ECO:0007669"/>
    <property type="project" value="EnsemblFungi"/>
</dbReference>
<dbReference type="NCBIfam" id="TIGR00614">
    <property type="entry name" value="recQ_fam"/>
    <property type="match status" value="1"/>
</dbReference>
<dbReference type="InterPro" id="IPR002464">
    <property type="entry name" value="DNA/RNA_helicase_DEAH_CS"/>
</dbReference>
<dbReference type="GO" id="GO:0006260">
    <property type="term" value="P:DNA replication"/>
    <property type="evidence" value="ECO:0007669"/>
    <property type="project" value="EnsemblFungi"/>
</dbReference>
<dbReference type="InterPro" id="IPR011545">
    <property type="entry name" value="DEAD/DEAH_box_helicase_dom"/>
</dbReference>
<gene>
    <name evidence="17" type="primary">SGS1</name>
    <name evidence="17" type="ORF">PICST_47969</name>
</gene>
<dbReference type="InterPro" id="IPR044876">
    <property type="entry name" value="HRDC_dom_sf"/>
</dbReference>
<dbReference type="GO" id="GO:0005524">
    <property type="term" value="F:ATP binding"/>
    <property type="evidence" value="ECO:0007669"/>
    <property type="project" value="UniProtKB-KW"/>
</dbReference>
<dbReference type="InterPro" id="IPR004589">
    <property type="entry name" value="DNA_helicase_ATP-dep_RecQ"/>
</dbReference>
<dbReference type="InterPro" id="IPR001650">
    <property type="entry name" value="Helicase_C-like"/>
</dbReference>
<dbReference type="EC" id="5.6.2.4" evidence="12"/>
<sequence length="1148" mass="129181">MINSNNLSVQVAWLQREAPHLPKKNLVDLVLQPFPESTRLLGRTGTGTNGEIRNGVSVLIPSNSGNSNINNRNSNAQNNNSTSINTNDSITNTNKTNSTYNNNNSISNTGGSDLRQTANANNRSENSPNLDTLSDSEVALLKKLIELQDMKLALYDERFKVSESTSISFDAKKDFYKKTFEPKSSAIEVQINNVRKEIYNSNSSHVQVNNSISVPEKLSVPSTFPASINSVPIVNEVEDDFGEGTMDGLRTPTQERDEVNDLGSFIADDYLESDVDGSFQNDSDHSEEETEGAIAPDEIDDIRLSPDVAGKLGVRYVDQPAPIALVDSDSESVHKEYADDDYDDDEIEEIEDFTTQLNEERELNNDVIDLISDQEGENDLFEQHLPTNLAESGTHSKALGESTNIDRHIAPKVESDLEFSDDDDELMNILNNQQPIVGNGPNKENIPPGSEHFIDEVYSVLNSVFKLQSFRSNQLEAVCASLQSKDVFVLMPTGGGKSLCYQLPALVKGGKTNGTTVVISPLISLMQDQVQHLLDKNVKAGMISSKATAEENKQTMHLFREGFLDLVYLSPEKANTSNVVQKIISKLYETNRLARVVIDEAHCLSSWGHDFRPDYQSMGLFKERYPNVPIMALTATANEKVRLDIVHNLKMENAVLLKQSFNRTNLYYEIKWKAANYVEWIKDYILKNQNNKTGIIYCHSKQSCEQTSAKLNSFGLHTAFYHAGMSPQDRFDIQSQWQTGRIQLICATIAFGMGIDKPDVRYVIHLFIPRSLEGYYQETGRAGRDGKQSDCIMFYSYKDARSLQSMIQRDEELTKEGKENHLAKLRQVVQYCENTTDCRRQQVLQYFNESFSPADCRKQCDNCQNSTGVSVVERNCTEYAKNIINLVQSIQEERVTVLHCQDVFKGARNSKIMKMGHNLNPYHGKGSSLDKTDVERIFFYLLSEECLVEYQIMKGGFASNYVRTGKNAYQVLRGMKQIQIQFSTEKRVRQNTGNASSTTSTSAVHSNLNSFKYRESFVTAREVSRMNSMNSNANHAYNELNKIRIEASSEIGIPLSQFVSEISLREMSNKLPTNKRDFSKIQGILKEQVEYFTLFKKTLGILSRERKKQSPNSSFVSNSDIASAGADMSISPYFPPPQPERHVLDNLR</sequence>
<dbReference type="Proteomes" id="UP000002258">
    <property type="component" value="Chromosome 6"/>
</dbReference>
<dbReference type="GO" id="GO:0009378">
    <property type="term" value="F:four-way junction helicase activity"/>
    <property type="evidence" value="ECO:0007669"/>
    <property type="project" value="TreeGrafter"/>
</dbReference>
<dbReference type="GO" id="GO:0016787">
    <property type="term" value="F:hydrolase activity"/>
    <property type="evidence" value="ECO:0007669"/>
    <property type="project" value="UniProtKB-KW"/>
</dbReference>
<dbReference type="Pfam" id="PF16124">
    <property type="entry name" value="RecQ_Zn_bind"/>
    <property type="match status" value="1"/>
</dbReference>
<comment type="catalytic activity">
    <reaction evidence="11">
        <text>Couples ATP hydrolysis with the unwinding of duplex DNA by translocating in the 3'-5' direction.</text>
        <dbReference type="EC" id="5.6.2.4"/>
    </reaction>
</comment>
<dbReference type="GO" id="GO:0031860">
    <property type="term" value="P:telomeric 3' overhang formation"/>
    <property type="evidence" value="ECO:0007669"/>
    <property type="project" value="EnsemblFungi"/>
</dbReference>
<feature type="domain" description="Helicase C-terminal" evidence="16">
    <location>
        <begin position="680"/>
        <end position="826"/>
    </location>
</feature>
<dbReference type="HOGENOM" id="CLU_001103_22_0_1"/>
<accession>A3LYJ6</accession>
<evidence type="ECO:0000256" key="9">
    <source>
        <dbReference type="ARBA" id="ARBA00023235"/>
    </source>
</evidence>
<dbReference type="CDD" id="cd18794">
    <property type="entry name" value="SF2_C_RecQ"/>
    <property type="match status" value="1"/>
</dbReference>
<dbReference type="GO" id="GO:0043138">
    <property type="term" value="F:3'-5' DNA helicase activity"/>
    <property type="evidence" value="ECO:0007669"/>
    <property type="project" value="UniProtKB-EC"/>
</dbReference>
<dbReference type="OMA" id="YQIMKGG"/>
<keyword evidence="18" id="KW-1185">Reference proteome</keyword>
<dbReference type="InterPro" id="IPR032284">
    <property type="entry name" value="RecQ_Zn-bd"/>
</dbReference>
<keyword evidence="10" id="KW-0539">Nucleus</keyword>
<dbReference type="Pfam" id="PF00270">
    <property type="entry name" value="DEAD"/>
    <property type="match status" value="1"/>
</dbReference>
<dbReference type="InterPro" id="IPR036388">
    <property type="entry name" value="WH-like_DNA-bd_sf"/>
</dbReference>
<dbReference type="FunFam" id="3.40.50.300:FF:000296">
    <property type="entry name" value="ATP-dependent DNA helicase RecQ"/>
    <property type="match status" value="1"/>
</dbReference>
<comment type="subcellular location">
    <subcellularLocation>
        <location evidence="2">Nucleus</location>
    </subcellularLocation>
</comment>
<dbReference type="GO" id="GO:0044818">
    <property type="term" value="P:mitotic G2/M transition checkpoint"/>
    <property type="evidence" value="ECO:0007669"/>
    <property type="project" value="EnsemblFungi"/>
</dbReference>
<dbReference type="Gene3D" id="3.40.50.300">
    <property type="entry name" value="P-loop containing nucleotide triphosphate hydrolases"/>
    <property type="match status" value="2"/>
</dbReference>
<dbReference type="CDD" id="cd17920">
    <property type="entry name" value="DEXHc_RecQ"/>
    <property type="match status" value="1"/>
</dbReference>
<evidence type="ECO:0000256" key="10">
    <source>
        <dbReference type="ARBA" id="ARBA00023242"/>
    </source>
</evidence>
<dbReference type="GO" id="GO:0000724">
    <property type="term" value="P:double-strand break repair via homologous recombination"/>
    <property type="evidence" value="ECO:0007669"/>
    <property type="project" value="EnsemblFungi"/>
</dbReference>
<dbReference type="SUPFAM" id="SSF47819">
    <property type="entry name" value="HRDC-like"/>
    <property type="match status" value="1"/>
</dbReference>
<dbReference type="GO" id="GO:0045132">
    <property type="term" value="P:meiotic chromosome segregation"/>
    <property type="evidence" value="ECO:0007669"/>
    <property type="project" value="EnsemblFungi"/>
</dbReference>
<dbReference type="FunCoup" id="A3LYJ6">
    <property type="interactions" value="444"/>
</dbReference>
<feature type="region of interest" description="Disordered" evidence="13">
    <location>
        <begin position="41"/>
        <end position="131"/>
    </location>
</feature>
<dbReference type="GeneID" id="4840279"/>
<feature type="compositionally biased region" description="Polar residues" evidence="13">
    <location>
        <begin position="110"/>
        <end position="131"/>
    </location>
</feature>
<dbReference type="InParanoid" id="A3LYJ6"/>
<evidence type="ECO:0000256" key="6">
    <source>
        <dbReference type="ARBA" id="ARBA00022806"/>
    </source>
</evidence>
<keyword evidence="7" id="KW-0067">ATP-binding</keyword>
<dbReference type="InterPro" id="IPR002121">
    <property type="entry name" value="HRDC_dom"/>
</dbReference>
<keyword evidence="9" id="KW-0413">Isomerase</keyword>
<evidence type="ECO:0000256" key="8">
    <source>
        <dbReference type="ARBA" id="ARBA00023125"/>
    </source>
</evidence>
<evidence type="ECO:0000256" key="5">
    <source>
        <dbReference type="ARBA" id="ARBA00022801"/>
    </source>
</evidence>
<dbReference type="KEGG" id="pic:PICST_47969"/>
<evidence type="ECO:0000259" key="16">
    <source>
        <dbReference type="PROSITE" id="PS51194"/>
    </source>
</evidence>
<comment type="cofactor">
    <cofactor evidence="1">
        <name>Zn(2+)</name>
        <dbReference type="ChEBI" id="CHEBI:29105"/>
    </cofactor>
</comment>
<dbReference type="Pfam" id="PF00271">
    <property type="entry name" value="Helicase_C"/>
    <property type="match status" value="1"/>
</dbReference>
<dbReference type="STRING" id="322104.A3LYJ6"/>
<dbReference type="RefSeq" id="XP_001386017.2">
    <property type="nucleotide sequence ID" value="XM_001385980.1"/>
</dbReference>
<dbReference type="InterPro" id="IPR018982">
    <property type="entry name" value="RQC_domain"/>
</dbReference>
<feature type="compositionally biased region" description="Basic and acidic residues" evidence="13">
    <location>
        <begin position="1139"/>
        <end position="1148"/>
    </location>
</feature>
<evidence type="ECO:0000256" key="12">
    <source>
        <dbReference type="ARBA" id="ARBA00034808"/>
    </source>
</evidence>
<dbReference type="GO" id="GO:0007534">
    <property type="term" value="P:gene conversion at mating-type locus"/>
    <property type="evidence" value="ECO:0007669"/>
    <property type="project" value="EnsemblFungi"/>
</dbReference>
<reference evidence="17 18" key="1">
    <citation type="journal article" date="2007" name="Nat. Biotechnol.">
        <title>Genome sequence of the lignocellulose-bioconverting and xylose-fermenting yeast Pichia stipitis.</title>
        <authorList>
            <person name="Jeffries T.W."/>
            <person name="Grigoriev I.V."/>
            <person name="Grimwood J."/>
            <person name="Laplaza J.M."/>
            <person name="Aerts A."/>
            <person name="Salamov A."/>
            <person name="Schmutz J."/>
            <person name="Lindquist E."/>
            <person name="Dehal P."/>
            <person name="Shapiro H."/>
            <person name="Jin Y.S."/>
            <person name="Passoth V."/>
            <person name="Richardson P.M."/>
        </authorList>
    </citation>
    <scope>NUCLEOTIDE SEQUENCE [LARGE SCALE GENOMIC DNA]</scope>
    <source>
        <strain evidence="18">ATCC 58785 / CBS 6054 / NBRC 10063 / NRRL Y-11545</strain>
    </source>
</reference>
<name>A3LYJ6_PICST</name>
<evidence type="ECO:0000256" key="4">
    <source>
        <dbReference type="ARBA" id="ARBA00022741"/>
    </source>
</evidence>
<comment type="similarity">
    <text evidence="3">Belongs to the helicase family. RecQ subfamily.</text>
</comment>
<dbReference type="InterPro" id="IPR010997">
    <property type="entry name" value="HRDC-like_sf"/>
</dbReference>
<dbReference type="GO" id="GO:0031422">
    <property type="term" value="C:RecQ family helicase-topoisomerase III complex"/>
    <property type="evidence" value="ECO:0007669"/>
    <property type="project" value="EnsemblFungi"/>
</dbReference>
<evidence type="ECO:0000313" key="18">
    <source>
        <dbReference type="Proteomes" id="UP000002258"/>
    </source>
</evidence>
<feature type="compositionally biased region" description="Low complexity" evidence="13">
    <location>
        <begin position="62"/>
        <end position="109"/>
    </location>
</feature>
<dbReference type="GO" id="GO:0010520">
    <property type="term" value="P:regulation of reciprocal meiotic recombination"/>
    <property type="evidence" value="ECO:0007669"/>
    <property type="project" value="EnsemblFungi"/>
</dbReference>
<dbReference type="OrthoDB" id="10261556at2759"/>
<dbReference type="GO" id="GO:0000070">
    <property type="term" value="P:mitotic sister chromatid segregation"/>
    <property type="evidence" value="ECO:0007669"/>
    <property type="project" value="EnsemblFungi"/>
</dbReference>
<dbReference type="AlphaFoldDB" id="A3LYJ6"/>
<dbReference type="PROSITE" id="PS51194">
    <property type="entry name" value="HELICASE_CTER"/>
    <property type="match status" value="1"/>
</dbReference>
<dbReference type="SMART" id="SM00490">
    <property type="entry name" value="HELICc"/>
    <property type="match status" value="1"/>
</dbReference>
<dbReference type="GO" id="GO:0005737">
    <property type="term" value="C:cytoplasm"/>
    <property type="evidence" value="ECO:0007669"/>
    <property type="project" value="TreeGrafter"/>
</dbReference>
<dbReference type="GO" id="GO:0006265">
    <property type="term" value="P:DNA topological change"/>
    <property type="evidence" value="ECO:0007669"/>
    <property type="project" value="EnsemblFungi"/>
</dbReference>
<dbReference type="EMBL" id="CP000500">
    <property type="protein sequence ID" value="ABN67988.2"/>
    <property type="molecule type" value="Genomic_DNA"/>
</dbReference>
<keyword evidence="8" id="KW-0238">DNA-binding</keyword>
<dbReference type="PROSITE" id="PS00690">
    <property type="entry name" value="DEAH_ATP_HELICASE"/>
    <property type="match status" value="1"/>
</dbReference>
<evidence type="ECO:0000256" key="11">
    <source>
        <dbReference type="ARBA" id="ARBA00034617"/>
    </source>
</evidence>
<dbReference type="FunFam" id="3.40.50.300:FF:000340">
    <property type="entry name" value="Bloom syndrome, RecQ helicase"/>
    <property type="match status" value="1"/>
</dbReference>
<dbReference type="SMART" id="SM00487">
    <property type="entry name" value="DEXDc"/>
    <property type="match status" value="1"/>
</dbReference>
<dbReference type="GO" id="GO:0031573">
    <property type="term" value="P:mitotic intra-S DNA damage checkpoint signaling"/>
    <property type="evidence" value="ECO:0007669"/>
    <property type="project" value="EnsemblFungi"/>
</dbReference>
<proteinExistence type="inferred from homology"/>
<dbReference type="InterPro" id="IPR027417">
    <property type="entry name" value="P-loop_NTPase"/>
</dbReference>
<dbReference type="Pfam" id="PF09382">
    <property type="entry name" value="RQC"/>
    <property type="match status" value="1"/>
</dbReference>
<feature type="region of interest" description="Disordered" evidence="13">
    <location>
        <begin position="1128"/>
        <end position="1148"/>
    </location>
</feature>
<dbReference type="PROSITE" id="PS51192">
    <property type="entry name" value="HELICASE_ATP_BIND_1"/>
    <property type="match status" value="1"/>
</dbReference>
<evidence type="ECO:0000259" key="14">
    <source>
        <dbReference type="PROSITE" id="PS50967"/>
    </source>
</evidence>
<dbReference type="SMART" id="SM00956">
    <property type="entry name" value="RQC"/>
    <property type="match status" value="1"/>
</dbReference>
<dbReference type="PROSITE" id="PS50967">
    <property type="entry name" value="HRDC"/>
    <property type="match status" value="1"/>
</dbReference>
<dbReference type="GO" id="GO:0010947">
    <property type="term" value="P:negative regulation of meiotic joint molecule formation"/>
    <property type="evidence" value="ECO:0007669"/>
    <property type="project" value="EnsemblFungi"/>
</dbReference>
<evidence type="ECO:0000256" key="2">
    <source>
        <dbReference type="ARBA" id="ARBA00004123"/>
    </source>
</evidence>
<evidence type="ECO:0000313" key="17">
    <source>
        <dbReference type="EMBL" id="ABN67988.2"/>
    </source>
</evidence>
<protein>
    <recommendedName>
        <fullName evidence="12">DNA 3'-5' helicase</fullName>
        <ecNumber evidence="12">5.6.2.4</ecNumber>
    </recommendedName>
</protein>
<dbReference type="GO" id="GO:0003677">
    <property type="term" value="F:DNA binding"/>
    <property type="evidence" value="ECO:0007669"/>
    <property type="project" value="UniProtKB-KW"/>
</dbReference>
<dbReference type="Pfam" id="PF11408">
    <property type="entry name" value="Helicase_Sgs1"/>
    <property type="match status" value="1"/>
</dbReference>
<feature type="domain" description="HRDC" evidence="14">
    <location>
        <begin position="1030"/>
        <end position="1112"/>
    </location>
</feature>
<keyword evidence="4" id="KW-0547">Nucleotide-binding</keyword>
<dbReference type="GO" id="GO:0000706">
    <property type="term" value="P:meiotic DNA double-strand break processing"/>
    <property type="evidence" value="ECO:0007669"/>
    <property type="project" value="EnsemblFungi"/>
</dbReference>
<dbReference type="InterPro" id="IPR014001">
    <property type="entry name" value="Helicase_ATP-bd"/>
</dbReference>
<dbReference type="SUPFAM" id="SSF46785">
    <property type="entry name" value="Winged helix' DNA-binding domain"/>
    <property type="match status" value="1"/>
</dbReference>
<evidence type="ECO:0000256" key="13">
    <source>
        <dbReference type="SAM" id="MobiDB-lite"/>
    </source>
</evidence>
<dbReference type="PANTHER" id="PTHR13710">
    <property type="entry name" value="DNA HELICASE RECQ FAMILY MEMBER"/>
    <property type="match status" value="1"/>
</dbReference>